<dbReference type="RefSeq" id="WP_307014571.1">
    <property type="nucleotide sequence ID" value="NZ_JAUSQW010000001.1"/>
</dbReference>
<feature type="region of interest" description="Disordered" evidence="3">
    <location>
        <begin position="1"/>
        <end position="24"/>
    </location>
</feature>
<dbReference type="EC" id="2.3.1.51" evidence="5"/>
<dbReference type="EMBL" id="JAUSQW010000001">
    <property type="protein sequence ID" value="MDP9801157.1"/>
    <property type="molecule type" value="Genomic_DNA"/>
</dbReference>
<keyword evidence="1 5" id="KW-0808">Transferase</keyword>
<evidence type="ECO:0000313" key="6">
    <source>
        <dbReference type="Proteomes" id="UP001235966"/>
    </source>
</evidence>
<keyword evidence="2 5" id="KW-0012">Acyltransferase</keyword>
<dbReference type="InterPro" id="IPR002123">
    <property type="entry name" value="Plipid/glycerol_acylTrfase"/>
</dbReference>
<keyword evidence="6" id="KW-1185">Reference proteome</keyword>
<organism evidence="5 6">
    <name type="scientific">Arcanobacterium wilhelmae</name>
    <dbReference type="NCBI Taxonomy" id="1803177"/>
    <lineage>
        <taxon>Bacteria</taxon>
        <taxon>Bacillati</taxon>
        <taxon>Actinomycetota</taxon>
        <taxon>Actinomycetes</taxon>
        <taxon>Actinomycetales</taxon>
        <taxon>Actinomycetaceae</taxon>
        <taxon>Arcanobacterium</taxon>
    </lineage>
</organism>
<dbReference type="GO" id="GO:0003841">
    <property type="term" value="F:1-acylglycerol-3-phosphate O-acyltransferase activity"/>
    <property type="evidence" value="ECO:0007669"/>
    <property type="project" value="UniProtKB-EC"/>
</dbReference>
<reference evidence="5 6" key="1">
    <citation type="submission" date="2023-07" db="EMBL/GenBank/DDBJ databases">
        <title>Sequencing the genomes of 1000 actinobacteria strains.</title>
        <authorList>
            <person name="Klenk H.-P."/>
        </authorList>
    </citation>
    <scope>NUCLEOTIDE SEQUENCE [LARGE SCALE GENOMIC DNA]</scope>
    <source>
        <strain evidence="5 6">DSM 102162</strain>
    </source>
</reference>
<name>A0ABT9NBR8_9ACTO</name>
<feature type="domain" description="Phospholipid/glycerol acyltransferase" evidence="4">
    <location>
        <begin position="57"/>
        <end position="180"/>
    </location>
</feature>
<gene>
    <name evidence="5" type="ORF">J2S49_001233</name>
</gene>
<protein>
    <submittedName>
        <fullName evidence="5">1-acyl-sn-glycerol-3-phosphate acyltransferase</fullName>
        <ecNumber evidence="5">2.3.1.51</ecNumber>
    </submittedName>
</protein>
<feature type="region of interest" description="Disordered" evidence="3">
    <location>
        <begin position="234"/>
        <end position="255"/>
    </location>
</feature>
<dbReference type="CDD" id="cd07989">
    <property type="entry name" value="LPLAT_AGPAT-like"/>
    <property type="match status" value="1"/>
</dbReference>
<evidence type="ECO:0000259" key="4">
    <source>
        <dbReference type="SMART" id="SM00563"/>
    </source>
</evidence>
<dbReference type="Proteomes" id="UP001235966">
    <property type="component" value="Unassembled WGS sequence"/>
</dbReference>
<dbReference type="SMART" id="SM00563">
    <property type="entry name" value="PlsC"/>
    <property type="match status" value="1"/>
</dbReference>
<dbReference type="PANTHER" id="PTHR10434:SF11">
    <property type="entry name" value="1-ACYL-SN-GLYCEROL-3-PHOSPHATE ACYLTRANSFERASE"/>
    <property type="match status" value="1"/>
</dbReference>
<accession>A0ABT9NBR8</accession>
<sequence length="255" mass="27853">MSENQPRKLHPLDDYHSGSKRNQRKAVRKLLTRPVINTLLNATVWGAQNVEGLEGAYICVGNHSSHLDAPMVFSLLPEFMAERIATGAAADYFYRRKGISKLTSMFFNTYPIERKGKYHGPNAGRAAGMTGRLLRDGVPILIFPEGTRSRTGQMGQFKPGAAALAMKTHVPIVPLGLAGGHDAMPVGRVLPKFGRPPVSLYIGKPMWPLEGEAPEDFMARVRAHIVAMLDKRSANPEMLPENGEQAESAGPASEE</sequence>
<evidence type="ECO:0000256" key="3">
    <source>
        <dbReference type="SAM" id="MobiDB-lite"/>
    </source>
</evidence>
<evidence type="ECO:0000256" key="2">
    <source>
        <dbReference type="ARBA" id="ARBA00023315"/>
    </source>
</evidence>
<comment type="caution">
    <text evidence="5">The sequence shown here is derived from an EMBL/GenBank/DDBJ whole genome shotgun (WGS) entry which is preliminary data.</text>
</comment>
<dbReference type="PANTHER" id="PTHR10434">
    <property type="entry name" value="1-ACYL-SN-GLYCEROL-3-PHOSPHATE ACYLTRANSFERASE"/>
    <property type="match status" value="1"/>
</dbReference>
<evidence type="ECO:0000313" key="5">
    <source>
        <dbReference type="EMBL" id="MDP9801157.1"/>
    </source>
</evidence>
<proteinExistence type="predicted"/>
<evidence type="ECO:0000256" key="1">
    <source>
        <dbReference type="ARBA" id="ARBA00022679"/>
    </source>
</evidence>
<dbReference type="SUPFAM" id="SSF69593">
    <property type="entry name" value="Glycerol-3-phosphate (1)-acyltransferase"/>
    <property type="match status" value="1"/>
</dbReference>
<dbReference type="Pfam" id="PF01553">
    <property type="entry name" value="Acyltransferase"/>
    <property type="match status" value="1"/>
</dbReference>